<protein>
    <recommendedName>
        <fullName evidence="3">RFX-type winged-helix domain-containing protein</fullName>
    </recommendedName>
</protein>
<keyword evidence="1" id="KW-0238">DNA-binding</keyword>
<proteinExistence type="predicted"/>
<dbReference type="InterPro" id="IPR003150">
    <property type="entry name" value="DNA-bd_RFX"/>
</dbReference>
<feature type="compositionally biased region" description="Low complexity" evidence="2">
    <location>
        <begin position="242"/>
        <end position="256"/>
    </location>
</feature>
<dbReference type="RefSeq" id="XP_058347701.1">
    <property type="nucleotide sequence ID" value="XM_058481844.1"/>
</dbReference>
<dbReference type="SUPFAM" id="SSF46785">
    <property type="entry name" value="Winged helix' DNA-binding domain"/>
    <property type="match status" value="1"/>
</dbReference>
<feature type="compositionally biased region" description="Low complexity" evidence="2">
    <location>
        <begin position="209"/>
        <end position="234"/>
    </location>
</feature>
<dbReference type="Proteomes" id="UP001234581">
    <property type="component" value="Unassembled WGS sequence"/>
</dbReference>
<feature type="domain" description="RFX-type winged-helix" evidence="3">
    <location>
        <begin position="123"/>
        <end position="198"/>
    </location>
</feature>
<dbReference type="Pfam" id="PF02257">
    <property type="entry name" value="RFX_DNA_binding"/>
    <property type="match status" value="1"/>
</dbReference>
<organism evidence="4 5">
    <name type="scientific">Lichtheimia ornata</name>
    <dbReference type="NCBI Taxonomy" id="688661"/>
    <lineage>
        <taxon>Eukaryota</taxon>
        <taxon>Fungi</taxon>
        <taxon>Fungi incertae sedis</taxon>
        <taxon>Mucoromycota</taxon>
        <taxon>Mucoromycotina</taxon>
        <taxon>Mucoromycetes</taxon>
        <taxon>Mucorales</taxon>
        <taxon>Lichtheimiaceae</taxon>
        <taxon>Lichtheimia</taxon>
    </lineage>
</organism>
<comment type="caution">
    <text evidence="4">The sequence shown here is derived from an EMBL/GenBank/DDBJ whole genome shotgun (WGS) entry which is preliminary data.</text>
</comment>
<reference evidence="4 5" key="1">
    <citation type="submission" date="2023-03" db="EMBL/GenBank/DDBJ databases">
        <title>Genome sequence of Lichtheimia ornata CBS 291.66.</title>
        <authorList>
            <person name="Mohabir J.T."/>
            <person name="Shea T.P."/>
            <person name="Kurbessoian T."/>
            <person name="Berby B."/>
            <person name="Fontaine J."/>
            <person name="Livny J."/>
            <person name="Gnirke A."/>
            <person name="Stajich J.E."/>
            <person name="Cuomo C.A."/>
        </authorList>
    </citation>
    <scope>NUCLEOTIDE SEQUENCE [LARGE SCALE GENOMIC DNA]</scope>
    <source>
        <strain evidence="4">CBS 291.66</strain>
    </source>
</reference>
<evidence type="ECO:0000256" key="2">
    <source>
        <dbReference type="SAM" id="MobiDB-lite"/>
    </source>
</evidence>
<dbReference type="Pfam" id="PF25340">
    <property type="entry name" value="BCD_RFX"/>
    <property type="match status" value="1"/>
</dbReference>
<evidence type="ECO:0000313" key="5">
    <source>
        <dbReference type="Proteomes" id="UP001234581"/>
    </source>
</evidence>
<dbReference type="InterPro" id="IPR057321">
    <property type="entry name" value="RFX1-4/6/8-like_BCD"/>
</dbReference>
<name>A0AAD7VCI5_9FUNG</name>
<dbReference type="EMBL" id="JARTCD010000004">
    <property type="protein sequence ID" value="KAJ8662788.1"/>
    <property type="molecule type" value="Genomic_DNA"/>
</dbReference>
<keyword evidence="5" id="KW-1185">Reference proteome</keyword>
<feature type="compositionally biased region" description="Acidic residues" evidence="2">
    <location>
        <begin position="65"/>
        <end position="89"/>
    </location>
</feature>
<evidence type="ECO:0000256" key="1">
    <source>
        <dbReference type="ARBA" id="ARBA00023125"/>
    </source>
</evidence>
<dbReference type="FunFam" id="1.10.10.10:FF:000422">
    <property type="entry name" value="DNA-binding protein RFX7"/>
    <property type="match status" value="1"/>
</dbReference>
<dbReference type="PANTHER" id="PTHR12619:SF5">
    <property type="entry name" value="TRANSCRIPTION FACTOR RFX4"/>
    <property type="match status" value="1"/>
</dbReference>
<feature type="compositionally biased region" description="Polar residues" evidence="2">
    <location>
        <begin position="24"/>
        <end position="39"/>
    </location>
</feature>
<dbReference type="InterPro" id="IPR036388">
    <property type="entry name" value="WH-like_DNA-bd_sf"/>
</dbReference>
<feature type="compositionally biased region" description="Low complexity" evidence="2">
    <location>
        <begin position="40"/>
        <end position="51"/>
    </location>
</feature>
<evidence type="ECO:0000259" key="3">
    <source>
        <dbReference type="PROSITE" id="PS51526"/>
    </source>
</evidence>
<dbReference type="GO" id="GO:0000978">
    <property type="term" value="F:RNA polymerase II cis-regulatory region sequence-specific DNA binding"/>
    <property type="evidence" value="ECO:0007669"/>
    <property type="project" value="TreeGrafter"/>
</dbReference>
<gene>
    <name evidence="4" type="ORF">O0I10_001752</name>
</gene>
<evidence type="ECO:0000313" key="4">
    <source>
        <dbReference type="EMBL" id="KAJ8662788.1"/>
    </source>
</evidence>
<feature type="compositionally biased region" description="Basic and acidic residues" evidence="2">
    <location>
        <begin position="706"/>
        <end position="717"/>
    </location>
</feature>
<feature type="region of interest" description="Disordered" evidence="2">
    <location>
        <begin position="1"/>
        <end position="114"/>
    </location>
</feature>
<dbReference type="PANTHER" id="PTHR12619">
    <property type="entry name" value="RFX TRANSCRIPTION FACTOR FAMILY"/>
    <property type="match status" value="1"/>
</dbReference>
<dbReference type="PROSITE" id="PS51526">
    <property type="entry name" value="RFX_DBD"/>
    <property type="match status" value="1"/>
</dbReference>
<accession>A0AAD7VCI5</accession>
<feature type="compositionally biased region" description="Low complexity" evidence="2">
    <location>
        <begin position="301"/>
        <end position="319"/>
    </location>
</feature>
<dbReference type="Gene3D" id="1.10.10.10">
    <property type="entry name" value="Winged helix-like DNA-binding domain superfamily/Winged helix DNA-binding domain"/>
    <property type="match status" value="1"/>
</dbReference>
<dbReference type="InterPro" id="IPR036390">
    <property type="entry name" value="WH_DNA-bd_sf"/>
</dbReference>
<feature type="compositionally biased region" description="Polar residues" evidence="2">
    <location>
        <begin position="684"/>
        <end position="693"/>
    </location>
</feature>
<feature type="region of interest" description="Disordered" evidence="2">
    <location>
        <begin position="209"/>
        <end position="319"/>
    </location>
</feature>
<sequence length="717" mass="80918">MADNKRPSSSNRQDVPANEVPSDAATTTTSNSQFAISQEGSSSGSPHGDSSLQHSGQPRSAAAVSEEEQEHDQLHEEEEEEGDNEEGEPDAVVIHRPRAVRTPRSRENRVQQDQAGHAQNNFVLTWAISHYYYEHNHNVPRSGMYQDYLATCTARNIQPVNCATFGKLIRHIFPRITTRRLGVRGQSRYHYCGIRRRMDASPRLIPTDAATTTSTSETSTSSAPVISTTSPTRTRQQRRRAVSTTSSPYPITTPSSRHAPSSALVPSGGSSVIQDTRSPTHPPTFVLVNTPPPRMTTASLNNNYQQQQSSSRNPQWRRNYTTTSSVSAIAFRYEDNNEPIHLASFAPLQFSTLKDNTIAHEFSHAYQQHCQEILDYIRNNQIDELFAGIRSFYRMLPDRFRNAIRSTPDITEAVWRWDCSLYDAIISSVIPKVYTPTPFHTLDRLRTYTGELLPCIEESLRSHYPETFVMKKLGVAEVFVSKFRRHLKLNFLANDVAAMIMDLPTVENMQHDWTTIDFDNVVDQSYWLCQCDPKQIKHILQFDVYNLLSTNADLDCWITWLKGIVHRFLRIPTQQAANDLNDYMSYAREFIFKWTYLTALLIKDLSASHASSEESFRIMQLFFDDLVLYLVEQKLSKMALCWHSSQDSTAASSPLPRPSPSNPLFTPSLSVKRLPPSIGDSPFIVSSGSNENTGVIAKLAEPPTDATDKPSFEGETA</sequence>
<dbReference type="AlphaFoldDB" id="A0AAD7VCI5"/>
<feature type="compositionally biased region" description="Polar residues" evidence="2">
    <location>
        <begin position="268"/>
        <end position="279"/>
    </location>
</feature>
<feature type="region of interest" description="Disordered" evidence="2">
    <location>
        <begin position="682"/>
        <end position="717"/>
    </location>
</feature>
<dbReference type="GeneID" id="83209170"/>
<dbReference type="InterPro" id="IPR039779">
    <property type="entry name" value="RFX-like"/>
</dbReference>
<dbReference type="GO" id="GO:0000981">
    <property type="term" value="F:DNA-binding transcription factor activity, RNA polymerase II-specific"/>
    <property type="evidence" value="ECO:0007669"/>
    <property type="project" value="TreeGrafter"/>
</dbReference>